<dbReference type="CDD" id="cd12148">
    <property type="entry name" value="fungal_TF_MHR"/>
    <property type="match status" value="1"/>
</dbReference>
<keyword evidence="1" id="KW-0539">Nucleus</keyword>
<dbReference type="OrthoDB" id="3520984at2759"/>
<dbReference type="EMBL" id="KN832876">
    <property type="protein sequence ID" value="KIN01120.1"/>
    <property type="molecule type" value="Genomic_DNA"/>
</dbReference>
<reference evidence="5" key="2">
    <citation type="submission" date="2015-01" db="EMBL/GenBank/DDBJ databases">
        <title>Evolutionary Origins and Diversification of the Mycorrhizal Mutualists.</title>
        <authorList>
            <consortium name="DOE Joint Genome Institute"/>
            <consortium name="Mycorrhizal Genomics Consortium"/>
            <person name="Kohler A."/>
            <person name="Kuo A."/>
            <person name="Nagy L.G."/>
            <person name="Floudas D."/>
            <person name="Copeland A."/>
            <person name="Barry K.W."/>
            <person name="Cichocki N."/>
            <person name="Veneault-Fourrey C."/>
            <person name="LaButti K."/>
            <person name="Lindquist E.A."/>
            <person name="Lipzen A."/>
            <person name="Lundell T."/>
            <person name="Morin E."/>
            <person name="Murat C."/>
            <person name="Riley R."/>
            <person name="Ohm R."/>
            <person name="Sun H."/>
            <person name="Tunlid A."/>
            <person name="Henrissat B."/>
            <person name="Grigoriev I.V."/>
            <person name="Hibbett D.S."/>
            <person name="Martin F."/>
        </authorList>
    </citation>
    <scope>NUCLEOTIDE SEQUENCE [LARGE SCALE GENOMIC DNA]</scope>
    <source>
        <strain evidence="5">Zn</strain>
    </source>
</reference>
<dbReference type="InterPro" id="IPR001138">
    <property type="entry name" value="Zn2Cys6_DnaBD"/>
</dbReference>
<feature type="domain" description="Zn(2)-C6 fungal-type" evidence="3">
    <location>
        <begin position="10"/>
        <end position="38"/>
    </location>
</feature>
<sequence>MVYTGQPSRGCATCRKRRIKCDEKTPECGNCQRIKQPCPGYVNQFDLAWRDQTTVAKKGVERGKQKRRAAREQASSSSSASGSARPLNSSPSARETKETKTKSSPARSAKTSPSGSTVVVSNYSSISTPPQVFSTVPITSEVTPPRATSPYLRLNIPPDDSILTFFFNLYILPIRDPLARRGFLEYLAPIYSHTDPNSPFMLSTMAVASCLLSIRMGHDPNTTFSRSYYLRAVKAMRDCVSEQKACSEDEMVIAVLLLQMYEVGQPTFELSTAHKLTLFKLSVGRMSLKDNSQHAHLNGALALIRHRGATNFMGTLSLAILLYVRSLVIDEAFHNNTPVPEDVSQWSELFDDSAQIPGVRLDSINIDLARLRSSATHLLRLPESDVFSRASQIQHILAAATNIDRRLKAWRESVPKTWTPTRVFGDQYIPPSIQKAGLYQQHCDVYPTIFIVIVWNKYRQSLIEVTRIIVRCLDENPSGFNIAQQEAGRNNIQRLVDDICASIPFFLGDRTQPGNNGDLLVKYPRAPGNPPVKDHYQSGPTMGGWAILAPIAALLKMDIKMREGQRQWLAGQMARTARVYRIGKLPPQG</sequence>
<feature type="compositionally biased region" description="Polar residues" evidence="2">
    <location>
        <begin position="102"/>
        <end position="118"/>
    </location>
</feature>
<dbReference type="Pfam" id="PF11951">
    <property type="entry name" value="Fungal_trans_2"/>
    <property type="match status" value="1"/>
</dbReference>
<dbReference type="SUPFAM" id="SSF57701">
    <property type="entry name" value="Zn2/Cys6 DNA-binding domain"/>
    <property type="match status" value="1"/>
</dbReference>
<dbReference type="InterPro" id="IPR036864">
    <property type="entry name" value="Zn2-C6_fun-type_DNA-bd_sf"/>
</dbReference>
<accession>A0A0C3HD50</accession>
<evidence type="ECO:0000259" key="3">
    <source>
        <dbReference type="PROSITE" id="PS50048"/>
    </source>
</evidence>
<dbReference type="GO" id="GO:0008270">
    <property type="term" value="F:zinc ion binding"/>
    <property type="evidence" value="ECO:0007669"/>
    <property type="project" value="InterPro"/>
</dbReference>
<dbReference type="InterPro" id="IPR053175">
    <property type="entry name" value="DHMBA_Reg_Transcription_Factor"/>
</dbReference>
<dbReference type="CDD" id="cd00067">
    <property type="entry name" value="GAL4"/>
    <property type="match status" value="1"/>
</dbReference>
<dbReference type="STRING" id="913774.A0A0C3HD50"/>
<gene>
    <name evidence="4" type="ORF">OIDMADRAFT_145241</name>
</gene>
<evidence type="ECO:0000313" key="5">
    <source>
        <dbReference type="Proteomes" id="UP000054321"/>
    </source>
</evidence>
<dbReference type="Pfam" id="PF00172">
    <property type="entry name" value="Zn_clus"/>
    <property type="match status" value="1"/>
</dbReference>
<evidence type="ECO:0000313" key="4">
    <source>
        <dbReference type="EMBL" id="KIN01120.1"/>
    </source>
</evidence>
<evidence type="ECO:0000256" key="2">
    <source>
        <dbReference type="SAM" id="MobiDB-lite"/>
    </source>
</evidence>
<dbReference type="Gene3D" id="4.10.240.10">
    <property type="entry name" value="Zn(2)-C6 fungal-type DNA-binding domain"/>
    <property type="match status" value="1"/>
</dbReference>
<name>A0A0C3HD50_OIDMZ</name>
<dbReference type="PANTHER" id="PTHR38791">
    <property type="entry name" value="ZN(II)2CYS6 TRANSCRIPTION FACTOR (EUROFUNG)-RELATED-RELATED"/>
    <property type="match status" value="1"/>
</dbReference>
<feature type="region of interest" description="Disordered" evidence="2">
    <location>
        <begin position="56"/>
        <end position="118"/>
    </location>
</feature>
<keyword evidence="5" id="KW-1185">Reference proteome</keyword>
<dbReference type="AlphaFoldDB" id="A0A0C3HD50"/>
<dbReference type="PROSITE" id="PS00463">
    <property type="entry name" value="ZN2_CY6_FUNGAL_1"/>
    <property type="match status" value="1"/>
</dbReference>
<dbReference type="InterPro" id="IPR021858">
    <property type="entry name" value="Fun_TF"/>
</dbReference>
<dbReference type="PROSITE" id="PS50048">
    <property type="entry name" value="ZN2_CY6_FUNGAL_2"/>
    <property type="match status" value="1"/>
</dbReference>
<proteinExistence type="predicted"/>
<dbReference type="HOGENOM" id="CLU_013866_3_0_1"/>
<dbReference type="GO" id="GO:0000981">
    <property type="term" value="F:DNA-binding transcription factor activity, RNA polymerase II-specific"/>
    <property type="evidence" value="ECO:0007669"/>
    <property type="project" value="InterPro"/>
</dbReference>
<organism evidence="4 5">
    <name type="scientific">Oidiodendron maius (strain Zn)</name>
    <dbReference type="NCBI Taxonomy" id="913774"/>
    <lineage>
        <taxon>Eukaryota</taxon>
        <taxon>Fungi</taxon>
        <taxon>Dikarya</taxon>
        <taxon>Ascomycota</taxon>
        <taxon>Pezizomycotina</taxon>
        <taxon>Leotiomycetes</taxon>
        <taxon>Leotiomycetes incertae sedis</taxon>
        <taxon>Myxotrichaceae</taxon>
        <taxon>Oidiodendron</taxon>
    </lineage>
</organism>
<reference evidence="4 5" key="1">
    <citation type="submission" date="2014-04" db="EMBL/GenBank/DDBJ databases">
        <authorList>
            <consortium name="DOE Joint Genome Institute"/>
            <person name="Kuo A."/>
            <person name="Martino E."/>
            <person name="Perotto S."/>
            <person name="Kohler A."/>
            <person name="Nagy L.G."/>
            <person name="Floudas D."/>
            <person name="Copeland A."/>
            <person name="Barry K.W."/>
            <person name="Cichocki N."/>
            <person name="Veneault-Fourrey C."/>
            <person name="LaButti K."/>
            <person name="Lindquist E.A."/>
            <person name="Lipzen A."/>
            <person name="Lundell T."/>
            <person name="Morin E."/>
            <person name="Murat C."/>
            <person name="Sun H."/>
            <person name="Tunlid A."/>
            <person name="Henrissat B."/>
            <person name="Grigoriev I.V."/>
            <person name="Hibbett D.S."/>
            <person name="Martin F."/>
            <person name="Nordberg H.P."/>
            <person name="Cantor M.N."/>
            <person name="Hua S.X."/>
        </authorList>
    </citation>
    <scope>NUCLEOTIDE SEQUENCE [LARGE SCALE GENOMIC DNA]</scope>
    <source>
        <strain evidence="4 5">Zn</strain>
    </source>
</reference>
<feature type="compositionally biased region" description="Low complexity" evidence="2">
    <location>
        <begin position="72"/>
        <end position="85"/>
    </location>
</feature>
<dbReference type="SMART" id="SM00066">
    <property type="entry name" value="GAL4"/>
    <property type="match status" value="1"/>
</dbReference>
<evidence type="ECO:0000256" key="1">
    <source>
        <dbReference type="ARBA" id="ARBA00023242"/>
    </source>
</evidence>
<protein>
    <recommendedName>
        <fullName evidence="3">Zn(2)-C6 fungal-type domain-containing protein</fullName>
    </recommendedName>
</protein>
<dbReference type="InParanoid" id="A0A0C3HD50"/>
<dbReference type="Proteomes" id="UP000054321">
    <property type="component" value="Unassembled WGS sequence"/>
</dbReference>
<dbReference type="PANTHER" id="PTHR38791:SF13">
    <property type="entry name" value="ZN(2)-C6 FUNGAL-TYPE DOMAIN-CONTAINING PROTEIN"/>
    <property type="match status" value="1"/>
</dbReference>